<dbReference type="AlphaFoldDB" id="A0A8S3RWQ6"/>
<evidence type="ECO:0000313" key="3">
    <source>
        <dbReference type="Proteomes" id="UP000683360"/>
    </source>
</evidence>
<evidence type="ECO:0000313" key="2">
    <source>
        <dbReference type="EMBL" id="CAG2214070.1"/>
    </source>
</evidence>
<accession>A0A8S3RWQ6</accession>
<feature type="region of interest" description="Disordered" evidence="1">
    <location>
        <begin position="1"/>
        <end position="21"/>
    </location>
</feature>
<name>A0A8S3RWQ6_MYTED</name>
<dbReference type="Proteomes" id="UP000683360">
    <property type="component" value="Unassembled WGS sequence"/>
</dbReference>
<reference evidence="2" key="1">
    <citation type="submission" date="2021-03" db="EMBL/GenBank/DDBJ databases">
        <authorList>
            <person name="Bekaert M."/>
        </authorList>
    </citation>
    <scope>NUCLEOTIDE SEQUENCE</scope>
</reference>
<gene>
    <name evidence="2" type="ORF">MEDL_27950</name>
</gene>
<organism evidence="2 3">
    <name type="scientific">Mytilus edulis</name>
    <name type="common">Blue mussel</name>
    <dbReference type="NCBI Taxonomy" id="6550"/>
    <lineage>
        <taxon>Eukaryota</taxon>
        <taxon>Metazoa</taxon>
        <taxon>Spiralia</taxon>
        <taxon>Lophotrochozoa</taxon>
        <taxon>Mollusca</taxon>
        <taxon>Bivalvia</taxon>
        <taxon>Autobranchia</taxon>
        <taxon>Pteriomorphia</taxon>
        <taxon>Mytilida</taxon>
        <taxon>Mytiloidea</taxon>
        <taxon>Mytilidae</taxon>
        <taxon>Mytilinae</taxon>
        <taxon>Mytilus</taxon>
    </lineage>
</organism>
<dbReference type="OrthoDB" id="10606310at2759"/>
<comment type="caution">
    <text evidence="2">The sequence shown here is derived from an EMBL/GenBank/DDBJ whole genome shotgun (WGS) entry which is preliminary data.</text>
</comment>
<proteinExistence type="predicted"/>
<dbReference type="EMBL" id="CAJPWZ010001398">
    <property type="protein sequence ID" value="CAG2214070.1"/>
    <property type="molecule type" value="Genomic_DNA"/>
</dbReference>
<protein>
    <submittedName>
        <fullName evidence="2">Uncharacterized protein</fullName>
    </submittedName>
</protein>
<keyword evidence="3" id="KW-1185">Reference proteome</keyword>
<evidence type="ECO:0000256" key="1">
    <source>
        <dbReference type="SAM" id="MobiDB-lite"/>
    </source>
</evidence>
<sequence>MLLSKTENGQKKETEIIGNGTENYNIEAKVEELDEINDKQSMDTGHTAQAINEKKTMETAHKAKNLIAVDAQRQQEKITRYARDPTILRKKKTKEKERVKSSDYANASSIRINKLFERETGADLKQNSESHTTEIDDLYNGATTDTKIHSVKVLNSISENVDDSQLVTTIDNRDSSGSDESYHSAHDQCLSLESQEALVKNNVQHNAITTGESIDMKTITSQTNMSFNHSTVNLVINQSN</sequence>